<dbReference type="Proteomes" id="UP000674143">
    <property type="component" value="Chromosome 31"/>
</dbReference>
<dbReference type="Pfam" id="PF01546">
    <property type="entry name" value="Peptidase_M20"/>
    <property type="match status" value="1"/>
</dbReference>
<dbReference type="AlphaFoldDB" id="A0A836GBB4"/>
<sequence length="111" mass="12076">MLSGHADVAQVAEHKWDSDPFTMVEKDGKLYGCGAWDMKGFLAVDLAFTPTFELQSIKPIHVAFSHDEELGCVGIHTLIKDLKNSFHADICLAGNGSLNVDTGNKVTAVRM</sequence>
<evidence type="ECO:0000313" key="4">
    <source>
        <dbReference type="EMBL" id="KAG5471751.1"/>
    </source>
</evidence>
<dbReference type="PANTHER" id="PTHR43270">
    <property type="entry name" value="BETA-ALA-HIS DIPEPTIDASE"/>
    <property type="match status" value="1"/>
</dbReference>
<accession>A0A836GBB4</accession>
<keyword evidence="3" id="KW-0378">Hydrolase</keyword>
<keyword evidence="2" id="KW-0479">Metal-binding</keyword>
<dbReference type="GO" id="GO:0008233">
    <property type="term" value="F:peptidase activity"/>
    <property type="evidence" value="ECO:0007669"/>
    <property type="project" value="UniProtKB-KW"/>
</dbReference>
<comment type="caution">
    <text evidence="4">The sequence shown here is derived from an EMBL/GenBank/DDBJ whole genome shotgun (WGS) entry which is preliminary data.</text>
</comment>
<dbReference type="Gene3D" id="3.40.630.10">
    <property type="entry name" value="Zn peptidases"/>
    <property type="match status" value="1"/>
</dbReference>
<name>A0A836GBB4_9TRYP</name>
<dbReference type="GO" id="GO:0046872">
    <property type="term" value="F:metal ion binding"/>
    <property type="evidence" value="ECO:0007669"/>
    <property type="project" value="UniProtKB-KW"/>
</dbReference>
<evidence type="ECO:0008006" key="6">
    <source>
        <dbReference type="Google" id="ProtNLM"/>
    </source>
</evidence>
<dbReference type="InterPro" id="IPR002933">
    <property type="entry name" value="Peptidase_M20"/>
</dbReference>
<protein>
    <recommendedName>
        <fullName evidence="6">Glutamamyl carboxypeptidase</fullName>
    </recommendedName>
</protein>
<organism evidence="4 5">
    <name type="scientific">Leishmania orientalis</name>
    <dbReference type="NCBI Taxonomy" id="2249476"/>
    <lineage>
        <taxon>Eukaryota</taxon>
        <taxon>Discoba</taxon>
        <taxon>Euglenozoa</taxon>
        <taxon>Kinetoplastea</taxon>
        <taxon>Metakinetoplastina</taxon>
        <taxon>Trypanosomatida</taxon>
        <taxon>Trypanosomatidae</taxon>
        <taxon>Leishmaniinae</taxon>
        <taxon>Leishmania</taxon>
    </lineage>
</organism>
<dbReference type="KEGG" id="loi:92359250"/>
<evidence type="ECO:0000256" key="2">
    <source>
        <dbReference type="ARBA" id="ARBA00022723"/>
    </source>
</evidence>
<evidence type="ECO:0000256" key="1">
    <source>
        <dbReference type="ARBA" id="ARBA00022670"/>
    </source>
</evidence>
<dbReference type="SUPFAM" id="SSF53187">
    <property type="entry name" value="Zn-dependent exopeptidases"/>
    <property type="match status" value="1"/>
</dbReference>
<evidence type="ECO:0000256" key="3">
    <source>
        <dbReference type="ARBA" id="ARBA00022801"/>
    </source>
</evidence>
<dbReference type="RefSeq" id="XP_067060868.1">
    <property type="nucleotide sequence ID" value="XM_067205316.1"/>
</dbReference>
<evidence type="ECO:0000313" key="5">
    <source>
        <dbReference type="Proteomes" id="UP000674143"/>
    </source>
</evidence>
<dbReference type="GO" id="GO:0006508">
    <property type="term" value="P:proteolysis"/>
    <property type="evidence" value="ECO:0007669"/>
    <property type="project" value="UniProtKB-KW"/>
</dbReference>
<dbReference type="EMBL" id="JAFHLR010000031">
    <property type="protein sequence ID" value="KAG5471751.1"/>
    <property type="molecule type" value="Genomic_DNA"/>
</dbReference>
<keyword evidence="5" id="KW-1185">Reference proteome</keyword>
<gene>
    <name evidence="4" type="ORF">LSCM4_03304</name>
</gene>
<dbReference type="GeneID" id="92359250"/>
<proteinExistence type="predicted"/>
<reference evidence="4 5" key="1">
    <citation type="submission" date="2021-02" db="EMBL/GenBank/DDBJ databases">
        <title>Leishmania (Mundinia) orientalis Genome sequencing and assembly.</title>
        <authorList>
            <person name="Almutairi H."/>
            <person name="Gatherer D."/>
        </authorList>
    </citation>
    <scope>NUCLEOTIDE SEQUENCE [LARGE SCALE GENOMIC DNA]</scope>
    <source>
        <strain evidence="4">LSCM4</strain>
    </source>
</reference>
<keyword evidence="1" id="KW-0645">Protease</keyword>
<dbReference type="PANTHER" id="PTHR43270:SF8">
    <property type="entry name" value="DI- AND TRIPEPTIDASE DUG2-RELATED"/>
    <property type="match status" value="1"/>
</dbReference>
<dbReference type="InterPro" id="IPR051458">
    <property type="entry name" value="Cyt/Met_Dipeptidase"/>
</dbReference>